<evidence type="ECO:0000313" key="2">
    <source>
        <dbReference type="Proteomes" id="UP000688137"/>
    </source>
</evidence>
<gene>
    <name evidence="1" type="ORF">PPRIM_AZ9-3.1.T1180042</name>
</gene>
<name>A0A8S1PI66_PARPR</name>
<dbReference type="EMBL" id="CAJJDM010000121">
    <property type="protein sequence ID" value="CAD8102323.1"/>
    <property type="molecule type" value="Genomic_DNA"/>
</dbReference>
<comment type="caution">
    <text evidence="1">The sequence shown here is derived from an EMBL/GenBank/DDBJ whole genome shotgun (WGS) entry which is preliminary data.</text>
</comment>
<sequence length="77" mass="9193">MQQERIDLKFYKDQFKMRQILIIEIKSICIFYSAKVGQFQTCQILIDADSKINHQDVTKETAIAYAKKFNRKEVLIY</sequence>
<organism evidence="1 2">
    <name type="scientific">Paramecium primaurelia</name>
    <dbReference type="NCBI Taxonomy" id="5886"/>
    <lineage>
        <taxon>Eukaryota</taxon>
        <taxon>Sar</taxon>
        <taxon>Alveolata</taxon>
        <taxon>Ciliophora</taxon>
        <taxon>Intramacronucleata</taxon>
        <taxon>Oligohymenophorea</taxon>
        <taxon>Peniculida</taxon>
        <taxon>Parameciidae</taxon>
        <taxon>Paramecium</taxon>
    </lineage>
</organism>
<accession>A0A8S1PI66</accession>
<proteinExistence type="predicted"/>
<evidence type="ECO:0000313" key="1">
    <source>
        <dbReference type="EMBL" id="CAD8102323.1"/>
    </source>
</evidence>
<dbReference type="Proteomes" id="UP000688137">
    <property type="component" value="Unassembled WGS sequence"/>
</dbReference>
<protein>
    <submittedName>
        <fullName evidence="1">Uncharacterized protein</fullName>
    </submittedName>
</protein>
<keyword evidence="2" id="KW-1185">Reference proteome</keyword>
<dbReference type="AlphaFoldDB" id="A0A8S1PI66"/>
<reference evidence="1" key="1">
    <citation type="submission" date="2021-01" db="EMBL/GenBank/DDBJ databases">
        <authorList>
            <consortium name="Genoscope - CEA"/>
            <person name="William W."/>
        </authorList>
    </citation>
    <scope>NUCLEOTIDE SEQUENCE</scope>
</reference>